<protein>
    <submittedName>
        <fullName evidence="4">Ribosome assembly RNA-binding protein YhbY</fullName>
    </submittedName>
</protein>
<dbReference type="PANTHER" id="PTHR40065">
    <property type="entry name" value="RNA-BINDING PROTEIN YHBY"/>
    <property type="match status" value="1"/>
</dbReference>
<organism evidence="4 6">
    <name type="scientific">Gemella sanguinis</name>
    <dbReference type="NCBI Taxonomy" id="84135"/>
    <lineage>
        <taxon>Bacteria</taxon>
        <taxon>Bacillati</taxon>
        <taxon>Bacillota</taxon>
        <taxon>Bacilli</taxon>
        <taxon>Bacillales</taxon>
        <taxon>Gemellaceae</taxon>
        <taxon>Gemella</taxon>
    </lineage>
</organism>
<dbReference type="InterPro" id="IPR035920">
    <property type="entry name" value="YhbY-like_sf"/>
</dbReference>
<evidence type="ECO:0000313" key="7">
    <source>
        <dbReference type="Proteomes" id="UP000427636"/>
    </source>
</evidence>
<evidence type="ECO:0000256" key="1">
    <source>
        <dbReference type="ARBA" id="ARBA00022884"/>
    </source>
</evidence>
<evidence type="ECO:0000313" key="6">
    <source>
        <dbReference type="Proteomes" id="UP000235670"/>
    </source>
</evidence>
<dbReference type="STRING" id="84135.GCA_001052115_01798"/>
<dbReference type="EMBL" id="PNGT01000001">
    <property type="protein sequence ID" value="PMC53017.1"/>
    <property type="molecule type" value="Genomic_DNA"/>
</dbReference>
<evidence type="ECO:0000259" key="3">
    <source>
        <dbReference type="PROSITE" id="PS51295"/>
    </source>
</evidence>
<dbReference type="PROSITE" id="PS51295">
    <property type="entry name" value="CRM"/>
    <property type="match status" value="1"/>
</dbReference>
<evidence type="ECO:0000313" key="4">
    <source>
        <dbReference type="EMBL" id="PMC53017.1"/>
    </source>
</evidence>
<keyword evidence="1 2" id="KW-0694">RNA-binding</keyword>
<sequence length="99" mass="11316">MLKGKQKRQLRSLAHHLSPIFQVGKSGVTSEMIQGIRDALEKRELIKVSILQNCEEDKDVVAELLSERTSSELVQVIGHTIVLYKQSSKEKYRKIELVK</sequence>
<proteinExistence type="predicted"/>
<dbReference type="NCBIfam" id="TIGR00253">
    <property type="entry name" value="RNA_bind_YhbY"/>
    <property type="match status" value="1"/>
</dbReference>
<name>A0A2N6SGG1_9BACL</name>
<gene>
    <name evidence="5" type="primary">yhbY</name>
    <name evidence="4" type="ORF">CJ218_00265</name>
    <name evidence="5" type="ORF">FOC50_02320</name>
</gene>
<accession>A0A2N6SGG1</accession>
<dbReference type="InterPro" id="IPR051925">
    <property type="entry name" value="RNA-binding_domain"/>
</dbReference>
<reference evidence="4 6" key="1">
    <citation type="submission" date="2017-09" db="EMBL/GenBank/DDBJ databases">
        <title>Bacterial strain isolated from the female urinary microbiota.</title>
        <authorList>
            <person name="Thomas-White K."/>
            <person name="Kumar N."/>
            <person name="Forster S."/>
            <person name="Putonti C."/>
            <person name="Lawley T."/>
            <person name="Wolfe A.J."/>
        </authorList>
    </citation>
    <scope>NUCLEOTIDE SEQUENCE [LARGE SCALE GENOMIC DNA]</scope>
    <source>
        <strain evidence="4 6">UMB0186</strain>
    </source>
</reference>
<feature type="domain" description="CRM" evidence="3">
    <location>
        <begin position="1"/>
        <end position="96"/>
    </location>
</feature>
<dbReference type="RefSeq" id="WP_006364810.1">
    <property type="nucleotide sequence ID" value="NZ_CAKARP010000004.1"/>
</dbReference>
<dbReference type="InterPro" id="IPR001890">
    <property type="entry name" value="RNA-binding_CRM"/>
</dbReference>
<reference evidence="5 7" key="2">
    <citation type="submission" date="2019-11" db="EMBL/GenBank/DDBJ databases">
        <title>FDA dAtabase for Regulatory Grade micrObial Sequences (FDA-ARGOS): Supporting development and validation of Infectious Disease Dx tests.</title>
        <authorList>
            <person name="Turner S."/>
            <person name="Byrd R."/>
            <person name="Tallon L."/>
            <person name="Sadzewicz L."/>
            <person name="Vavikolanu K."/>
            <person name="Mehta A."/>
            <person name="Aluvathingal J."/>
            <person name="Nadendla S."/>
            <person name="Myers T."/>
            <person name="Yan Y."/>
            <person name="Sichtig H."/>
        </authorList>
    </citation>
    <scope>NUCLEOTIDE SEQUENCE [LARGE SCALE GENOMIC DNA]</scope>
    <source>
        <strain evidence="5 7">FDAARGOS_742</strain>
    </source>
</reference>
<evidence type="ECO:0000313" key="5">
    <source>
        <dbReference type="EMBL" id="QGS07200.1"/>
    </source>
</evidence>
<evidence type="ECO:0000256" key="2">
    <source>
        <dbReference type="PROSITE-ProRule" id="PRU00626"/>
    </source>
</evidence>
<dbReference type="PANTHER" id="PTHR40065:SF3">
    <property type="entry name" value="RNA-BINDING PROTEIN YHBY"/>
    <property type="match status" value="1"/>
</dbReference>
<dbReference type="OrthoDB" id="9797519at2"/>
<dbReference type="Gene3D" id="3.30.110.60">
    <property type="entry name" value="YhbY-like"/>
    <property type="match status" value="1"/>
</dbReference>
<dbReference type="Pfam" id="PF01985">
    <property type="entry name" value="CRS1_YhbY"/>
    <property type="match status" value="1"/>
</dbReference>
<dbReference type="InterPro" id="IPR017924">
    <property type="entry name" value="RNA-binding_YhbY"/>
</dbReference>
<dbReference type="EMBL" id="CP046313">
    <property type="protein sequence ID" value="QGS07200.1"/>
    <property type="molecule type" value="Genomic_DNA"/>
</dbReference>
<dbReference type="AlphaFoldDB" id="A0A2N6SGG1"/>
<dbReference type="GeneID" id="84802089"/>
<dbReference type="SMART" id="SM01103">
    <property type="entry name" value="CRS1_YhbY"/>
    <property type="match status" value="1"/>
</dbReference>
<dbReference type="SUPFAM" id="SSF75471">
    <property type="entry name" value="YhbY-like"/>
    <property type="match status" value="1"/>
</dbReference>
<dbReference type="GO" id="GO:0003723">
    <property type="term" value="F:RNA binding"/>
    <property type="evidence" value="ECO:0007669"/>
    <property type="project" value="UniProtKB-UniRule"/>
</dbReference>
<dbReference type="Proteomes" id="UP000427636">
    <property type="component" value="Chromosome"/>
</dbReference>
<keyword evidence="7" id="KW-1185">Reference proteome</keyword>
<dbReference type="Proteomes" id="UP000235670">
    <property type="component" value="Unassembled WGS sequence"/>
</dbReference>